<dbReference type="Pfam" id="PF00547">
    <property type="entry name" value="Urease_gamma"/>
    <property type="match status" value="1"/>
</dbReference>
<evidence type="ECO:0000256" key="13">
    <source>
        <dbReference type="PROSITE-ProRule" id="PRU00023"/>
    </source>
</evidence>
<dbReference type="InterPro" id="IPR017951">
    <property type="entry name" value="Urease_asu_c"/>
</dbReference>
<evidence type="ECO:0000256" key="3">
    <source>
        <dbReference type="ARBA" id="ARBA00013883"/>
    </source>
</evidence>
<dbReference type="NCBIfam" id="NF009686">
    <property type="entry name" value="PRK13207.1"/>
    <property type="match status" value="1"/>
</dbReference>
<dbReference type="PANTHER" id="PTHR43440">
    <property type="entry name" value="UREASE"/>
    <property type="match status" value="1"/>
</dbReference>
<dbReference type="InterPro" id="IPR032466">
    <property type="entry name" value="Metal_Hydrolase"/>
</dbReference>
<evidence type="ECO:0000256" key="12">
    <source>
        <dbReference type="PIRSR" id="PIRSR611612-52"/>
    </source>
</evidence>
<dbReference type="PANTHER" id="PTHR43440:SF1">
    <property type="entry name" value="UREASE"/>
    <property type="match status" value="1"/>
</dbReference>
<comment type="pathway">
    <text evidence="1">Nitrogen metabolism; urea degradation; CO(2) and NH(3) from urea (urease route): step 1/1.</text>
</comment>
<feature type="binding site" evidence="11">
    <location>
        <position position="406"/>
    </location>
    <ligand>
        <name>Ni(2+)</name>
        <dbReference type="ChEBI" id="CHEBI:49786"/>
        <label>1</label>
    </ligand>
</feature>
<dbReference type="InterPro" id="IPR036461">
    <property type="entry name" value="Urease_betasu_sf"/>
</dbReference>
<feature type="binding site" evidence="11">
    <location>
        <position position="630"/>
    </location>
    <ligand>
        <name>Ni(2+)</name>
        <dbReference type="ChEBI" id="CHEBI:49786"/>
        <label>1</label>
    </ligand>
</feature>
<gene>
    <name evidence="16" type="ORF">TASIC1_0007003800</name>
</gene>
<dbReference type="Pfam" id="PF12796">
    <property type="entry name" value="Ank_2"/>
    <property type="match status" value="5"/>
</dbReference>
<dbReference type="SUPFAM" id="SSF52540">
    <property type="entry name" value="P-loop containing nucleoside triphosphate hydrolases"/>
    <property type="match status" value="1"/>
</dbReference>
<evidence type="ECO:0000256" key="8">
    <source>
        <dbReference type="ARBA" id="ARBA00030395"/>
    </source>
</evidence>
<comment type="catalytic activity">
    <reaction evidence="9">
        <text>urea + 2 H2O + H(+) = hydrogencarbonate + 2 NH4(+)</text>
        <dbReference type="Rhea" id="RHEA:20557"/>
        <dbReference type="ChEBI" id="CHEBI:15377"/>
        <dbReference type="ChEBI" id="CHEBI:15378"/>
        <dbReference type="ChEBI" id="CHEBI:16199"/>
        <dbReference type="ChEBI" id="CHEBI:17544"/>
        <dbReference type="ChEBI" id="CHEBI:28938"/>
        <dbReference type="EC" id="3.5.1.5"/>
    </reaction>
</comment>
<dbReference type="InterPro" id="IPR031359">
    <property type="entry name" value="NACHT_N"/>
</dbReference>
<feature type="binding site" description="via carbamate group" evidence="11">
    <location>
        <position position="487"/>
    </location>
    <ligand>
        <name>Ni(2+)</name>
        <dbReference type="ChEBI" id="CHEBI:49786"/>
        <label>1</label>
    </ligand>
</feature>
<comment type="PTM">
    <text evidence="10">Carbamylation allows a single lysine to coordinate two nickel ions.</text>
</comment>
<dbReference type="PROSITE" id="PS00145">
    <property type="entry name" value="UREASE_2"/>
    <property type="match status" value="1"/>
</dbReference>
<dbReference type="InterPro" id="IPR017950">
    <property type="entry name" value="Urease_AS"/>
</dbReference>
<dbReference type="Gene3D" id="1.25.40.20">
    <property type="entry name" value="Ankyrin repeat-containing domain"/>
    <property type="match status" value="2"/>
</dbReference>
<proteinExistence type="inferred from homology"/>
<comment type="cofactor">
    <cofactor evidence="11">
        <name>Ni cation</name>
        <dbReference type="ChEBI" id="CHEBI:25516"/>
    </cofactor>
    <text evidence="11">Binds 2 nickel ions per subunit.</text>
</comment>
<dbReference type="FunFam" id="3.30.280.10:FF:000001">
    <property type="entry name" value="Urease subunit alpha"/>
    <property type="match status" value="1"/>
</dbReference>
<feature type="repeat" description="ANK" evidence="13">
    <location>
        <begin position="1554"/>
        <end position="1586"/>
    </location>
</feature>
<evidence type="ECO:0000259" key="15">
    <source>
        <dbReference type="PROSITE" id="PS51368"/>
    </source>
</evidence>
<dbReference type="Gene3D" id="2.10.150.10">
    <property type="entry name" value="Urease, beta subunit"/>
    <property type="match status" value="1"/>
</dbReference>
<dbReference type="InterPro" id="IPR011612">
    <property type="entry name" value="Urease_alpha_N_dom"/>
</dbReference>
<feature type="binding site" evidence="11">
    <location>
        <position position="516"/>
    </location>
    <ligand>
        <name>Ni(2+)</name>
        <dbReference type="ChEBI" id="CHEBI:49786"/>
        <label>2</label>
    </ligand>
</feature>
<dbReference type="InterPro" id="IPR002110">
    <property type="entry name" value="Ankyrin_rpt"/>
</dbReference>
<evidence type="ECO:0000256" key="5">
    <source>
        <dbReference type="ARBA" id="ARBA00022723"/>
    </source>
</evidence>
<dbReference type="Gene3D" id="3.40.50.300">
    <property type="entry name" value="P-loop containing nucleotide triphosphate hydrolases"/>
    <property type="match status" value="1"/>
</dbReference>
<dbReference type="Pfam" id="PF24883">
    <property type="entry name" value="NPHP3_N"/>
    <property type="match status" value="1"/>
</dbReference>
<dbReference type="SUPFAM" id="SSF51556">
    <property type="entry name" value="Metallo-dependent hydrolases"/>
    <property type="match status" value="1"/>
</dbReference>
<dbReference type="CDD" id="cd00375">
    <property type="entry name" value="Urease_alpha"/>
    <property type="match status" value="1"/>
</dbReference>
<dbReference type="Pfam" id="PF00449">
    <property type="entry name" value="Urease_alpha"/>
    <property type="match status" value="1"/>
</dbReference>
<keyword evidence="4 11" id="KW-0533">Nickel</keyword>
<evidence type="ECO:0000256" key="1">
    <source>
        <dbReference type="ARBA" id="ARBA00004897"/>
    </source>
</evidence>
<evidence type="ECO:0000313" key="16">
    <source>
        <dbReference type="EMBL" id="GFP56546.1"/>
    </source>
</evidence>
<dbReference type="NCBIfam" id="NF009671">
    <property type="entry name" value="PRK13192.1"/>
    <property type="match status" value="1"/>
</dbReference>
<dbReference type="SUPFAM" id="SSF51338">
    <property type="entry name" value="Composite domain of metallo-dependent hydrolases"/>
    <property type="match status" value="1"/>
</dbReference>
<dbReference type="InterPro" id="IPR002026">
    <property type="entry name" value="Urease_gamma/gamma-beta_su"/>
</dbReference>
<feature type="domain" description="Urease" evidence="15">
    <location>
        <begin position="399"/>
        <end position="835"/>
    </location>
</feature>
<dbReference type="GO" id="GO:0043419">
    <property type="term" value="P:urea catabolic process"/>
    <property type="evidence" value="ECO:0007669"/>
    <property type="project" value="UniProtKB-UniPathway"/>
</dbReference>
<feature type="binding site" evidence="11">
    <location>
        <position position="404"/>
    </location>
    <ligand>
        <name>Ni(2+)</name>
        <dbReference type="ChEBI" id="CHEBI:49786"/>
        <label>1</label>
    </ligand>
</feature>
<accession>A0A6V8QXK2</accession>
<dbReference type="SUPFAM" id="SSF54111">
    <property type="entry name" value="Urease, gamma-subunit"/>
    <property type="match status" value="1"/>
</dbReference>
<dbReference type="CDD" id="cd00407">
    <property type="entry name" value="Urease_beta"/>
    <property type="match status" value="1"/>
</dbReference>
<feature type="active site" description="Proton donor" evidence="12 14">
    <location>
        <position position="590"/>
    </location>
</feature>
<dbReference type="InterPro" id="IPR027417">
    <property type="entry name" value="P-loop_NTPase"/>
</dbReference>
<dbReference type="PROSITE" id="PS50088">
    <property type="entry name" value="ANK_REPEAT"/>
    <property type="match status" value="5"/>
</dbReference>
<dbReference type="InterPro" id="IPR050112">
    <property type="entry name" value="Urease_alpha_subunit"/>
</dbReference>
<dbReference type="GO" id="GO:0016151">
    <property type="term" value="F:nickel cation binding"/>
    <property type="evidence" value="ECO:0007669"/>
    <property type="project" value="InterPro"/>
</dbReference>
<dbReference type="InterPro" id="IPR006680">
    <property type="entry name" value="Amidohydro-rel"/>
</dbReference>
<comment type="caution">
    <text evidence="16">The sequence shown here is derived from an EMBL/GenBank/DDBJ whole genome shotgun (WGS) entry which is preliminary data.</text>
</comment>
<dbReference type="HAMAP" id="MF_01954">
    <property type="entry name" value="Urease_beta"/>
    <property type="match status" value="1"/>
</dbReference>
<evidence type="ECO:0000256" key="14">
    <source>
        <dbReference type="PROSITE-ProRule" id="PRU00700"/>
    </source>
</evidence>
<dbReference type="PRINTS" id="PR01752">
    <property type="entry name" value="UREASE"/>
</dbReference>
<dbReference type="Gene3D" id="3.20.20.140">
    <property type="entry name" value="Metal-dependent hydrolases"/>
    <property type="match status" value="1"/>
</dbReference>
<evidence type="ECO:0000256" key="11">
    <source>
        <dbReference type="PIRSR" id="PIRSR611612-51"/>
    </source>
</evidence>
<feature type="binding site" evidence="11">
    <location>
        <position position="542"/>
    </location>
    <ligand>
        <name>Ni(2+)</name>
        <dbReference type="ChEBI" id="CHEBI:49786"/>
        <label>2</label>
    </ligand>
</feature>
<keyword evidence="13" id="KW-0040">ANK repeat</keyword>
<dbReference type="OrthoDB" id="1708534at2759"/>
<dbReference type="Pfam" id="PF01979">
    <property type="entry name" value="Amidohydro_1"/>
    <property type="match status" value="1"/>
</dbReference>
<evidence type="ECO:0000256" key="7">
    <source>
        <dbReference type="ARBA" id="ARBA00022801"/>
    </source>
</evidence>
<dbReference type="InterPro" id="IPR029754">
    <property type="entry name" value="Urease_Ni-bd"/>
</dbReference>
<dbReference type="Gene3D" id="3.30.280.10">
    <property type="entry name" value="Urease, gamma-like subunit"/>
    <property type="match status" value="1"/>
</dbReference>
<dbReference type="InterPro" id="IPR036770">
    <property type="entry name" value="Ankyrin_rpt-contain_sf"/>
</dbReference>
<dbReference type="InterPro" id="IPR002019">
    <property type="entry name" value="Urease_beta-like"/>
</dbReference>
<feature type="repeat" description="ANK" evidence="13">
    <location>
        <begin position="1688"/>
        <end position="1723"/>
    </location>
</feature>
<dbReference type="Pfam" id="PF00699">
    <property type="entry name" value="Urease_beta"/>
    <property type="match status" value="1"/>
</dbReference>
<dbReference type="NCBIfam" id="TIGR00192">
    <property type="entry name" value="urease_beta"/>
    <property type="match status" value="1"/>
</dbReference>
<name>A0A6V8QXK2_TRIAP</name>
<keyword evidence="6" id="KW-0677">Repeat</keyword>
<dbReference type="UniPathway" id="UPA00258">
    <property type="reaction ID" value="UER00370"/>
</dbReference>
<evidence type="ECO:0000256" key="2">
    <source>
        <dbReference type="ARBA" id="ARBA00012934"/>
    </source>
</evidence>
<sequence>MHLVPKELDKLVISQVGFLAQKRLARGVKLNHSEATALIANNLHELIRDGNHSVADLMDIGSTMLGRRHVQPSVCSTLTEIQVEGTFPMGTYLVTVHNPIRTDDGDLARALYGSFLPIPDASLFPLASPEEYEPTSRPGVVVAVKGKIALNENRKRVKLRVTSKGDRPIQVGSHYHFIETNPQLDFDREKAYGHRLDIPAGTSVRFEPGDTKTVTLVEIGGNKVIRGGNNLATGGLELWRVNDIVESLQKAGFSHTPEPFADSAHIDGFQIDRAAYATMFGPTTGDLVRLGNTSLWVKVEKDFTVYGDECKFGGGKTLREGMGQASGRLDADSLDLVVTNALVVDWTGIYKADIGVKNGHIVGIGKAGNPDVMEGVTPGMVVGSCTDVVAGEGKIITAGGIDTHIHFICPQQANESLASGVTTLLGGGVGPSAGTNATTCTPGKNYMRQMLQACDELPVNIGITGKGNDSSPVALHEQVAAGACGLKLHEDWGSTPAAIDSCLTVCDELDVQCLIHTDTLNESGFVESTIEAFKGRTIHTYHTEGAGGGHAPDIISVVEHPYVLPSSTNPTRPYTSNTLDEHLDMLMVCHHLSKDIPEDVAFAESRIRDKTIAAEDVLHDLGAISMMSSDSQAMGRCGEVILRTWNTADKNKSQRGTLEEDAGTGADNFRVKRYVSKYTINPALAQGFGHVIGSVEVGKLADLVIWDPAWFGTKPSLVIKSGLIALAQMGDPNASIPTVQPIIARPMFAPLVPQTSILFVSNESITSGAIASYGLRKRVEAVKGCRNVSKQDMRFNDAMPKMRVDPESYVVEADGRVCSAEPATTLPLTQACSSNQNDAVKLSDARENETAQKPKVRIEDTPISKLWNVAYENLREEDGALIADYEKSFQRNIAAGVRESLHLKPNMRDQLRTVLEERMNEVNKKASKLGKTEVPATEAVQLILKIVDSANDYISSAASANPYTSIAWTGVSLMLPLLMNPSKQRESLAKALGDIASLITQTFRLGLDAVKWNDWSQLLAEVHDKNNNFVAVETIMRDIRLHEESVAAENRHQAALAEANAAKEAQDYTGLLRWLCDIDPSSMYNSARDRHEAGTCAWLIQDSDEFKAWEEGRSSLLWLHGKAGSGKSILSSSVINHLQDRHALKPSTALAYFYFSFSDPKKQNVDGMLASLVKQINSRQPNKQLLQRLGDYMAKEQRPDVKTLQEVLIASLDGFADVYVVIDALDECPMLNGRREKLLRSLRYILANAPDSLHVFLTSRKEPDIDVKIRAHLALENLPAGLDATYDRILMNINTDFKDQVLNSLKWLAFSMKTLTLEQLSEIFILRLHGDVVINEAERLFSPKDILKYFSGLIVTQKGHNSVIEVRLVHFSLKEYFISTRIVESAPAFAFTEIEAHIFIGRSCLAYLAQFSTEIARQFRHQVSGLAKYMLDYWMIHLEEIPCARWPAKMTHDAALLLGAHSQSFLNQLLNQLRINRKLHHVNIPDFLRLQSYGYTAWLGLCRLTQMLVSQEPHAYSTQEDLDIALQYAASEGKIEVIKILLEAGADANAEGGKWGSALLAAASKGELSTLELLVESGANVNDPSERGRCLLPSLRGGIQCLQFLLDSGADIDMQGSSDGTALYNAIGYNWSDWVKLLLERNANVNAVGGEFYTPLQRACIRGAVPQILHWVETLLERGADPNIRGGEHGTALQAACRHGTAGVIAVVRLLIDHGADVNIRGGLYGSAFNAAASSMSSEAVQIMKLLVDNGAEIDQQGDGNLGAALHIACNKGSIETVRWLLDNGADVNAESGRFATPLQAAVAGEPCEREQEVLDIVELLIERGARVNQQGGEYGTALQAAYWNWHVDDQLRGLLLEHGADVNIPGGIYGPVLAAACGNRYLDVEGVRLLLDRGADVNADGGADGSALIAACTRPWLEDTVEMVQLLLDHGADVNAEGGIHGTALAAACTHGEAHGESLRVVSLLLERGADPRRRDCLAWHMAARLDSSDAVPILELFLDHIDINHVHEEYGTALHAAIECWSLSYDHLMRLRYENARLLLERGADADIMAGEFGFPLQAACAAEYRPKPYGQYFPDIDYSCVKTKLLLEQRPNINVNAQGGIFGTALQAAAYSGQTASVRLLLDKKADCNLRGGKYGSALNAAIISGNWHIVEILLKAGATPDCRLQDEPDMEWLQRVREEDGRGAYERYMKFWEVQSASDATST</sequence>
<keyword evidence="5 11" id="KW-0479">Metal-binding</keyword>
<dbReference type="PROSITE" id="PS50297">
    <property type="entry name" value="ANK_REP_REGION"/>
    <property type="match status" value="4"/>
</dbReference>
<feature type="repeat" description="ANK" evidence="13">
    <location>
        <begin position="1651"/>
        <end position="1687"/>
    </location>
</feature>
<feature type="binding site" description="via carbamate group" evidence="11">
    <location>
        <position position="487"/>
    </location>
    <ligand>
        <name>Ni(2+)</name>
        <dbReference type="ChEBI" id="CHEBI:49786"/>
        <label>2</label>
    </ligand>
</feature>
<dbReference type="NCBIfam" id="TIGR01792">
    <property type="entry name" value="urease_alph"/>
    <property type="match status" value="1"/>
</dbReference>
<evidence type="ECO:0000256" key="9">
    <source>
        <dbReference type="ARBA" id="ARBA00047778"/>
    </source>
</evidence>
<dbReference type="GO" id="GO:0035550">
    <property type="term" value="C:urease complex"/>
    <property type="evidence" value="ECO:0007669"/>
    <property type="project" value="InterPro"/>
</dbReference>
<dbReference type="SMART" id="SM00248">
    <property type="entry name" value="ANK"/>
    <property type="match status" value="16"/>
</dbReference>
<feature type="repeat" description="ANK" evidence="13">
    <location>
        <begin position="1761"/>
        <end position="1793"/>
    </location>
</feature>
<dbReference type="EMBL" id="BLZH01000007">
    <property type="protein sequence ID" value="GFP56546.1"/>
    <property type="molecule type" value="Genomic_DNA"/>
</dbReference>
<dbReference type="InterPro" id="IPR056884">
    <property type="entry name" value="NPHP3-like_N"/>
</dbReference>
<dbReference type="PROSITE" id="PS51368">
    <property type="entry name" value="UREASE_3"/>
    <property type="match status" value="1"/>
</dbReference>
<protein>
    <recommendedName>
        <fullName evidence="3">Urease</fullName>
        <ecNumber evidence="2">3.5.1.5</ecNumber>
    </recommendedName>
    <alternativeName>
        <fullName evidence="8">Urea amidohydrolase</fullName>
    </alternativeName>
</protein>
<organism evidence="16 17">
    <name type="scientific">Trichoderma asperellum</name>
    <name type="common">Filamentous fungus</name>
    <dbReference type="NCBI Taxonomy" id="101201"/>
    <lineage>
        <taxon>Eukaryota</taxon>
        <taxon>Fungi</taxon>
        <taxon>Dikarya</taxon>
        <taxon>Ascomycota</taxon>
        <taxon>Pezizomycotina</taxon>
        <taxon>Sordariomycetes</taxon>
        <taxon>Hypocreomycetidae</taxon>
        <taxon>Hypocreales</taxon>
        <taxon>Hypocreaceae</taxon>
        <taxon>Trichoderma</taxon>
    </lineage>
</organism>
<dbReference type="InterPro" id="IPR005848">
    <property type="entry name" value="Urease_asu"/>
</dbReference>
<feature type="binding site" evidence="14">
    <location>
        <position position="489"/>
    </location>
    <ligand>
        <name>substrate</name>
    </ligand>
</feature>
<dbReference type="NCBIfam" id="TIGR00193">
    <property type="entry name" value="urease_gam"/>
    <property type="match status" value="1"/>
</dbReference>
<evidence type="ECO:0000256" key="4">
    <source>
        <dbReference type="ARBA" id="ARBA00022596"/>
    </source>
</evidence>
<dbReference type="Gene3D" id="2.30.40.10">
    <property type="entry name" value="Urease, subunit C, domain 1"/>
    <property type="match status" value="1"/>
</dbReference>
<feature type="repeat" description="ANK" evidence="13">
    <location>
        <begin position="1521"/>
        <end position="1553"/>
    </location>
</feature>
<evidence type="ECO:0000256" key="10">
    <source>
        <dbReference type="PIRSR" id="PIRSR611612-50"/>
    </source>
</evidence>
<dbReference type="CDD" id="cd00390">
    <property type="entry name" value="Urease_gamma"/>
    <property type="match status" value="1"/>
</dbReference>
<dbReference type="HAMAP" id="MF_01953">
    <property type="entry name" value="Urease_alpha"/>
    <property type="match status" value="1"/>
</dbReference>
<evidence type="ECO:0000256" key="6">
    <source>
        <dbReference type="ARBA" id="ARBA00022737"/>
    </source>
</evidence>
<dbReference type="InterPro" id="IPR036463">
    <property type="entry name" value="Urease_gamma_sf"/>
</dbReference>
<dbReference type="InterPro" id="IPR011059">
    <property type="entry name" value="Metal-dep_hydrolase_composite"/>
</dbReference>
<dbReference type="SUPFAM" id="SSF51278">
    <property type="entry name" value="Urease, beta-subunit"/>
    <property type="match status" value="1"/>
</dbReference>
<dbReference type="Pfam" id="PF17100">
    <property type="entry name" value="NACHT_N"/>
    <property type="match status" value="1"/>
</dbReference>
<reference evidence="16 17" key="1">
    <citation type="submission" date="2020-07" db="EMBL/GenBank/DDBJ databases">
        <title>Trichoderma asperellum IC-1 whole genome shotgun sequence.</title>
        <authorList>
            <person name="Kanamasa S."/>
            <person name="Takahashi H."/>
        </authorList>
    </citation>
    <scope>NUCLEOTIDE SEQUENCE [LARGE SCALE GENOMIC DNA]</scope>
    <source>
        <strain evidence="16 17">IC-1</strain>
    </source>
</reference>
<feature type="modified residue" description="N6-carboxylysine" evidence="10">
    <location>
        <position position="487"/>
    </location>
</feature>
<dbReference type="SUPFAM" id="SSF48403">
    <property type="entry name" value="Ankyrin repeat"/>
    <property type="match status" value="2"/>
</dbReference>
<dbReference type="GO" id="GO:0009039">
    <property type="term" value="F:urease activity"/>
    <property type="evidence" value="ECO:0007669"/>
    <property type="project" value="UniProtKB-EC"/>
</dbReference>
<dbReference type="PROSITE" id="PS01120">
    <property type="entry name" value="UREASE_1"/>
    <property type="match status" value="1"/>
</dbReference>
<dbReference type="EC" id="3.5.1.5" evidence="2"/>
<dbReference type="Proteomes" id="UP000517252">
    <property type="component" value="Unassembled WGS sequence"/>
</dbReference>
<dbReference type="Pfam" id="PF00023">
    <property type="entry name" value="Ank"/>
    <property type="match status" value="1"/>
</dbReference>
<evidence type="ECO:0000313" key="17">
    <source>
        <dbReference type="Proteomes" id="UP000517252"/>
    </source>
</evidence>
<keyword evidence="7 14" id="KW-0378">Hydrolase</keyword>